<reference evidence="1" key="1">
    <citation type="journal article" date="2020" name="Cell">
        <title>Large-Scale Comparative Analyses of Tick Genomes Elucidate Their Genetic Diversity and Vector Capacities.</title>
        <authorList>
            <consortium name="Tick Genome and Microbiome Consortium (TIGMIC)"/>
            <person name="Jia N."/>
            <person name="Wang J."/>
            <person name="Shi W."/>
            <person name="Du L."/>
            <person name="Sun Y."/>
            <person name="Zhan W."/>
            <person name="Jiang J.F."/>
            <person name="Wang Q."/>
            <person name="Zhang B."/>
            <person name="Ji P."/>
            <person name="Bell-Sakyi L."/>
            <person name="Cui X.M."/>
            <person name="Yuan T.T."/>
            <person name="Jiang B.G."/>
            <person name="Yang W.F."/>
            <person name="Lam T.T."/>
            <person name="Chang Q.C."/>
            <person name="Ding S.J."/>
            <person name="Wang X.J."/>
            <person name="Zhu J.G."/>
            <person name="Ruan X.D."/>
            <person name="Zhao L."/>
            <person name="Wei J.T."/>
            <person name="Ye R.Z."/>
            <person name="Que T.C."/>
            <person name="Du C.H."/>
            <person name="Zhou Y.H."/>
            <person name="Cheng J.X."/>
            <person name="Dai P.F."/>
            <person name="Guo W.B."/>
            <person name="Han X.H."/>
            <person name="Huang E.J."/>
            <person name="Li L.F."/>
            <person name="Wei W."/>
            <person name="Gao Y.C."/>
            <person name="Liu J.Z."/>
            <person name="Shao H.Z."/>
            <person name="Wang X."/>
            <person name="Wang C.C."/>
            <person name="Yang T.C."/>
            <person name="Huo Q.B."/>
            <person name="Li W."/>
            <person name="Chen H.Y."/>
            <person name="Chen S.E."/>
            <person name="Zhou L.G."/>
            <person name="Ni X.B."/>
            <person name="Tian J.H."/>
            <person name="Sheng Y."/>
            <person name="Liu T."/>
            <person name="Pan Y.S."/>
            <person name="Xia L.Y."/>
            <person name="Li J."/>
            <person name="Zhao F."/>
            <person name="Cao W.C."/>
        </authorList>
    </citation>
    <scope>NUCLEOTIDE SEQUENCE</scope>
    <source>
        <strain evidence="1">Rmic-2018</strain>
    </source>
</reference>
<proteinExistence type="predicted"/>
<gene>
    <name evidence="1" type="ORF">HPB51_004824</name>
</gene>
<organism evidence="1 2">
    <name type="scientific">Rhipicephalus microplus</name>
    <name type="common">Cattle tick</name>
    <name type="synonym">Boophilus microplus</name>
    <dbReference type="NCBI Taxonomy" id="6941"/>
    <lineage>
        <taxon>Eukaryota</taxon>
        <taxon>Metazoa</taxon>
        <taxon>Ecdysozoa</taxon>
        <taxon>Arthropoda</taxon>
        <taxon>Chelicerata</taxon>
        <taxon>Arachnida</taxon>
        <taxon>Acari</taxon>
        <taxon>Parasitiformes</taxon>
        <taxon>Ixodida</taxon>
        <taxon>Ixodoidea</taxon>
        <taxon>Ixodidae</taxon>
        <taxon>Rhipicephalinae</taxon>
        <taxon>Rhipicephalus</taxon>
        <taxon>Boophilus</taxon>
    </lineage>
</organism>
<keyword evidence="2" id="KW-1185">Reference proteome</keyword>
<dbReference type="Proteomes" id="UP000821866">
    <property type="component" value="Chromosome 1"/>
</dbReference>
<dbReference type="VEuPathDB" id="VectorBase:LOC119161854"/>
<evidence type="ECO:0000313" key="2">
    <source>
        <dbReference type="Proteomes" id="UP000821866"/>
    </source>
</evidence>
<sequence length="247" mass="27889">MAECARETTVKWRVPPKTPALDMKQLNLRAARRWIQRRAERSKRVEDWMMYNNLDVVCRHHAHHRMRRKLIQPLPLLRSAAQQPARLTGVWVDAATVGPMLSNLALARIVDYLPHDLENTVRMVIYADDVNLFASGPISRGKQVRQRIKRSLEAVDAFISSIGLLISTTKTEALLVYPTLRARYEVGPHVLWTRSAMATISALPRNHAGSLPELEASSCQPPTQLSQLQERLPLSSRGAKAVRLTSP</sequence>
<reference evidence="1" key="2">
    <citation type="submission" date="2021-09" db="EMBL/GenBank/DDBJ databases">
        <authorList>
            <person name="Jia N."/>
            <person name="Wang J."/>
            <person name="Shi W."/>
            <person name="Du L."/>
            <person name="Sun Y."/>
            <person name="Zhan W."/>
            <person name="Jiang J."/>
            <person name="Wang Q."/>
            <person name="Zhang B."/>
            <person name="Ji P."/>
            <person name="Sakyi L.B."/>
            <person name="Cui X."/>
            <person name="Yuan T."/>
            <person name="Jiang B."/>
            <person name="Yang W."/>
            <person name="Lam T.T.-Y."/>
            <person name="Chang Q."/>
            <person name="Ding S."/>
            <person name="Wang X."/>
            <person name="Zhu J."/>
            <person name="Ruan X."/>
            <person name="Zhao L."/>
            <person name="Wei J."/>
            <person name="Que T."/>
            <person name="Du C."/>
            <person name="Cheng J."/>
            <person name="Dai P."/>
            <person name="Han X."/>
            <person name="Huang E."/>
            <person name="Gao Y."/>
            <person name="Liu J."/>
            <person name="Shao H."/>
            <person name="Ye R."/>
            <person name="Li L."/>
            <person name="Wei W."/>
            <person name="Wang X."/>
            <person name="Wang C."/>
            <person name="Huo Q."/>
            <person name="Li W."/>
            <person name="Guo W."/>
            <person name="Chen H."/>
            <person name="Chen S."/>
            <person name="Zhou L."/>
            <person name="Zhou L."/>
            <person name="Ni X."/>
            <person name="Tian J."/>
            <person name="Zhou Y."/>
            <person name="Sheng Y."/>
            <person name="Liu T."/>
            <person name="Pan Y."/>
            <person name="Xia L."/>
            <person name="Li J."/>
            <person name="Zhao F."/>
            <person name="Cao W."/>
        </authorList>
    </citation>
    <scope>NUCLEOTIDE SEQUENCE</scope>
    <source>
        <strain evidence="1">Rmic-2018</strain>
        <tissue evidence="1">Larvae</tissue>
    </source>
</reference>
<dbReference type="AlphaFoldDB" id="A0A9J6EXP4"/>
<protein>
    <submittedName>
        <fullName evidence="1">Uncharacterized protein</fullName>
    </submittedName>
</protein>
<dbReference type="EMBL" id="JABSTU010000001">
    <property type="protein sequence ID" value="KAH8039004.1"/>
    <property type="molecule type" value="Genomic_DNA"/>
</dbReference>
<name>A0A9J6EXP4_RHIMP</name>
<evidence type="ECO:0000313" key="1">
    <source>
        <dbReference type="EMBL" id="KAH8039004.1"/>
    </source>
</evidence>
<dbReference type="VEuPathDB" id="VectorBase:LOC119168583"/>
<comment type="caution">
    <text evidence="1">The sequence shown here is derived from an EMBL/GenBank/DDBJ whole genome shotgun (WGS) entry which is preliminary data.</text>
</comment>
<accession>A0A9J6EXP4</accession>